<sequence>MAYADQVVLLRGWRQAVMPQGSSWWAQITRLTVNESAASRRAVLTDRQVAAAEITPLPGQDYAHVPRAHDARQ</sequence>
<proteinExistence type="predicted"/>
<gene>
    <name evidence="1" type="ORF">Pro02_63600</name>
</gene>
<evidence type="ECO:0000313" key="1">
    <source>
        <dbReference type="EMBL" id="GIH87952.1"/>
    </source>
</evidence>
<dbReference type="AlphaFoldDB" id="A0A8J3S4Y1"/>
<reference evidence="1" key="1">
    <citation type="submission" date="2021-01" db="EMBL/GenBank/DDBJ databases">
        <title>Whole genome shotgun sequence of Planobispora rosea NBRC 15558.</title>
        <authorList>
            <person name="Komaki H."/>
            <person name="Tamura T."/>
        </authorList>
    </citation>
    <scope>NUCLEOTIDE SEQUENCE</scope>
    <source>
        <strain evidence="1">NBRC 15558</strain>
    </source>
</reference>
<comment type="caution">
    <text evidence="1">The sequence shown here is derived from an EMBL/GenBank/DDBJ whole genome shotgun (WGS) entry which is preliminary data.</text>
</comment>
<name>A0A8J3S4Y1_PLARO</name>
<protein>
    <submittedName>
        <fullName evidence="1">Uncharacterized protein</fullName>
    </submittedName>
</protein>
<dbReference type="Proteomes" id="UP000655044">
    <property type="component" value="Unassembled WGS sequence"/>
</dbReference>
<evidence type="ECO:0000313" key="2">
    <source>
        <dbReference type="Proteomes" id="UP000655044"/>
    </source>
</evidence>
<organism evidence="1 2">
    <name type="scientific">Planobispora rosea</name>
    <dbReference type="NCBI Taxonomy" id="35762"/>
    <lineage>
        <taxon>Bacteria</taxon>
        <taxon>Bacillati</taxon>
        <taxon>Actinomycetota</taxon>
        <taxon>Actinomycetes</taxon>
        <taxon>Streptosporangiales</taxon>
        <taxon>Streptosporangiaceae</taxon>
        <taxon>Planobispora</taxon>
    </lineage>
</organism>
<accession>A0A8J3S4Y1</accession>
<dbReference type="EMBL" id="BOOI01000070">
    <property type="protein sequence ID" value="GIH87952.1"/>
    <property type="molecule type" value="Genomic_DNA"/>
</dbReference>
<keyword evidence="2" id="KW-1185">Reference proteome</keyword>